<dbReference type="PANTHER" id="PTHR43641">
    <property type="entry name" value="FORMATE ACETYLTRANSFERASE 3-RELATED"/>
    <property type="match status" value="1"/>
</dbReference>
<dbReference type="InterPro" id="IPR051215">
    <property type="entry name" value="GRE"/>
</dbReference>
<dbReference type="GO" id="GO:0005829">
    <property type="term" value="C:cytosol"/>
    <property type="evidence" value="ECO:0007669"/>
    <property type="project" value="TreeGrafter"/>
</dbReference>
<keyword evidence="1 3" id="KW-0556">Organic radical</keyword>
<sequence length="678" mass="75860">MKTILDLRNSVGARALKHNAADHDLRVTCLTEVGEQYQRAPALEKTMAYLKLYDGRFVPYVCEDLYFAGAAGNFRLPEVAGLTDDIGHFCPNYQKLVELGVTELRRQVLETRPTTPEQARVKQAYLDTMDLFVSYMQKHARRAEEMAADCRGETRDNLLRMARDIDYICKRRPATFMQGLQLVFFAHAYIFVKPHTNTITFGNLDRVFEPLYLSERAAGTLTRDSALELICHFYLALSFMERDTQNIVLGGSDENGGYFENDLTILFMEGQKILHFEQPSVSLKIRSDTSDAVWDAALDLLAKGGGMPSFLNDSLIIRSLVRAGFSQEEANTFCNVGCYEATPYGNTFGGTVSGIITLVEVFAKFFAQDAAYDTFDDFLNAWEAFLQEQYLTVYLPSFAARRENIRTHSASTFLGLILDGCTERLKLPEQCGAQNNIFSVNLGGIGTVTDSLLCVKHFVYDTQIWTLPELRRQVAENYPDGEALALLRSYPVRFGSGDAYSNQLAAREAQLLASLVTDHPFDREIKMLPSLFHFTGDILADEIPATPDGRRAGDRYSYGVAGSELLARRDTTKLLLSAVELPLELFPIGAPMTVNLAAEFLKTQKGRSGVRTMVGTFLKEGGFHIQINIADPEVLRDAQKHPEQYKDLLIRISGHTEPFIRLNAAMQEALIARAEMGC</sequence>
<dbReference type="AlphaFoldDB" id="A0A9D1NGB9"/>
<accession>A0A9D1NGB9</accession>
<protein>
    <recommendedName>
        <fullName evidence="8">Pyruvate formate-lyase</fullName>
    </recommendedName>
</protein>
<organism evidence="6 7">
    <name type="scientific">Candidatus Aphodoplasma excrementigallinarum</name>
    <dbReference type="NCBI Taxonomy" id="2840673"/>
    <lineage>
        <taxon>Bacteria</taxon>
        <taxon>Bacillati</taxon>
        <taxon>Bacillota</taxon>
        <taxon>Clostridia</taxon>
        <taxon>Eubacteriales</taxon>
        <taxon>Candidatus Aphodoplasma</taxon>
    </lineage>
</organism>
<dbReference type="Pfam" id="PF02901">
    <property type="entry name" value="PFL-like"/>
    <property type="match status" value="1"/>
</dbReference>
<feature type="modified residue" description="Glycine radical" evidence="3">
    <location>
        <position position="654"/>
    </location>
</feature>
<evidence type="ECO:0000256" key="1">
    <source>
        <dbReference type="ARBA" id="ARBA00022818"/>
    </source>
</evidence>
<evidence type="ECO:0000259" key="4">
    <source>
        <dbReference type="PROSITE" id="PS51149"/>
    </source>
</evidence>
<name>A0A9D1NGB9_9FIRM</name>
<dbReference type="Proteomes" id="UP000886743">
    <property type="component" value="Unassembled WGS sequence"/>
</dbReference>
<dbReference type="GO" id="GO:0016829">
    <property type="term" value="F:lyase activity"/>
    <property type="evidence" value="ECO:0007669"/>
    <property type="project" value="UniProtKB-KW"/>
</dbReference>
<dbReference type="Gene3D" id="3.20.70.20">
    <property type="match status" value="1"/>
</dbReference>
<dbReference type="EMBL" id="DVOF01000103">
    <property type="protein sequence ID" value="HIV02612.1"/>
    <property type="molecule type" value="Genomic_DNA"/>
</dbReference>
<gene>
    <name evidence="6" type="ORF">IAC74_03490</name>
</gene>
<evidence type="ECO:0000256" key="2">
    <source>
        <dbReference type="ARBA" id="ARBA00023239"/>
    </source>
</evidence>
<dbReference type="PROSITE" id="PS51554">
    <property type="entry name" value="PFL"/>
    <property type="match status" value="1"/>
</dbReference>
<feature type="domain" description="PFL" evidence="5">
    <location>
        <begin position="1"/>
        <end position="551"/>
    </location>
</feature>
<evidence type="ECO:0000256" key="3">
    <source>
        <dbReference type="PROSITE-ProRule" id="PRU00493"/>
    </source>
</evidence>
<comment type="caution">
    <text evidence="6">The sequence shown here is derived from an EMBL/GenBank/DDBJ whole genome shotgun (WGS) entry which is preliminary data.</text>
</comment>
<keyword evidence="2" id="KW-0456">Lyase</keyword>
<dbReference type="InterPro" id="IPR004184">
    <property type="entry name" value="PFL_dom"/>
</dbReference>
<reference evidence="6" key="2">
    <citation type="journal article" date="2021" name="PeerJ">
        <title>Extensive microbial diversity within the chicken gut microbiome revealed by metagenomics and culture.</title>
        <authorList>
            <person name="Gilroy R."/>
            <person name="Ravi A."/>
            <person name="Getino M."/>
            <person name="Pursley I."/>
            <person name="Horton D.L."/>
            <person name="Alikhan N.F."/>
            <person name="Baker D."/>
            <person name="Gharbi K."/>
            <person name="Hall N."/>
            <person name="Watson M."/>
            <person name="Adriaenssens E.M."/>
            <person name="Foster-Nyarko E."/>
            <person name="Jarju S."/>
            <person name="Secka A."/>
            <person name="Antonio M."/>
            <person name="Oren A."/>
            <person name="Chaudhuri R.R."/>
            <person name="La Ragione R."/>
            <person name="Hildebrand F."/>
            <person name="Pallen M.J."/>
        </authorList>
    </citation>
    <scope>NUCLEOTIDE SEQUENCE</scope>
    <source>
        <strain evidence="6">4920</strain>
    </source>
</reference>
<dbReference type="SUPFAM" id="SSF51998">
    <property type="entry name" value="PFL-like glycyl radical enzymes"/>
    <property type="match status" value="1"/>
</dbReference>
<evidence type="ECO:0000313" key="6">
    <source>
        <dbReference type="EMBL" id="HIV02612.1"/>
    </source>
</evidence>
<evidence type="ECO:0000259" key="5">
    <source>
        <dbReference type="PROSITE" id="PS51554"/>
    </source>
</evidence>
<dbReference type="PROSITE" id="PS51149">
    <property type="entry name" value="GLY_RADICAL_2"/>
    <property type="match status" value="1"/>
</dbReference>
<evidence type="ECO:0008006" key="8">
    <source>
        <dbReference type="Google" id="ProtNLM"/>
    </source>
</evidence>
<dbReference type="InterPro" id="IPR001150">
    <property type="entry name" value="Gly_radical"/>
</dbReference>
<reference evidence="6" key="1">
    <citation type="submission" date="2020-10" db="EMBL/GenBank/DDBJ databases">
        <authorList>
            <person name="Gilroy R."/>
        </authorList>
    </citation>
    <scope>NUCLEOTIDE SEQUENCE</scope>
    <source>
        <strain evidence="6">4920</strain>
    </source>
</reference>
<feature type="domain" description="Glycine radical" evidence="4">
    <location>
        <begin position="558"/>
        <end position="678"/>
    </location>
</feature>
<proteinExistence type="predicted"/>
<dbReference type="Pfam" id="PF01228">
    <property type="entry name" value="Gly_radical"/>
    <property type="match status" value="1"/>
</dbReference>
<evidence type="ECO:0000313" key="7">
    <source>
        <dbReference type="Proteomes" id="UP000886743"/>
    </source>
</evidence>
<dbReference type="PANTHER" id="PTHR43641:SF2">
    <property type="entry name" value="DEHYDRATASE YBIW-RELATED"/>
    <property type="match status" value="1"/>
</dbReference>